<protein>
    <recommendedName>
        <fullName evidence="3">FAD linked oxidase N-terminal domain-containing protein</fullName>
    </recommendedName>
</protein>
<proteinExistence type="predicted"/>
<comment type="caution">
    <text evidence="1">The sequence shown here is derived from an EMBL/GenBank/DDBJ whole genome shotgun (WGS) entry which is preliminary data.</text>
</comment>
<evidence type="ECO:0000313" key="2">
    <source>
        <dbReference type="Proteomes" id="UP001222027"/>
    </source>
</evidence>
<accession>A0AAV8QAU4</accession>
<keyword evidence="2" id="KW-1185">Reference proteome</keyword>
<reference evidence="1 2" key="1">
    <citation type="submission" date="2022-12" db="EMBL/GenBank/DDBJ databases">
        <title>Chromosome-scale assembly of the Ensete ventricosum genome.</title>
        <authorList>
            <person name="Dussert Y."/>
            <person name="Stocks J."/>
            <person name="Wendawek A."/>
            <person name="Woldeyes F."/>
            <person name="Nichols R.A."/>
            <person name="Borrell J.S."/>
        </authorList>
    </citation>
    <scope>NUCLEOTIDE SEQUENCE [LARGE SCALE GENOMIC DNA]</scope>
    <source>
        <strain evidence="2">cv. Maze</strain>
        <tissue evidence="1">Seeds</tissue>
    </source>
</reference>
<dbReference type="Proteomes" id="UP001222027">
    <property type="component" value="Unassembled WGS sequence"/>
</dbReference>
<dbReference type="EMBL" id="JAQQAF010000007">
    <property type="protein sequence ID" value="KAJ8470349.1"/>
    <property type="molecule type" value="Genomic_DNA"/>
</dbReference>
<dbReference type="AlphaFoldDB" id="A0AAV8QAU4"/>
<evidence type="ECO:0000313" key="1">
    <source>
        <dbReference type="EMBL" id="KAJ8470349.1"/>
    </source>
</evidence>
<organism evidence="1 2">
    <name type="scientific">Ensete ventricosum</name>
    <name type="common">Abyssinian banana</name>
    <name type="synonym">Musa ensete</name>
    <dbReference type="NCBI Taxonomy" id="4639"/>
    <lineage>
        <taxon>Eukaryota</taxon>
        <taxon>Viridiplantae</taxon>
        <taxon>Streptophyta</taxon>
        <taxon>Embryophyta</taxon>
        <taxon>Tracheophyta</taxon>
        <taxon>Spermatophyta</taxon>
        <taxon>Magnoliopsida</taxon>
        <taxon>Liliopsida</taxon>
        <taxon>Zingiberales</taxon>
        <taxon>Musaceae</taxon>
        <taxon>Ensete</taxon>
    </lineage>
</organism>
<sequence length="107" mass="11801">MAATTGSEEEMLATARRLSVIYTGVAIQTPMRWNSERIGWDIIVKIERFRLEMAWKEELASNDCSITGRLGGNLVGSGIHGLGLQYKSVAFLQVKTCSVSSIDDYSL</sequence>
<gene>
    <name evidence="1" type="ORF">OPV22_024692</name>
</gene>
<evidence type="ECO:0008006" key="3">
    <source>
        <dbReference type="Google" id="ProtNLM"/>
    </source>
</evidence>
<name>A0AAV8QAU4_ENSVE</name>